<gene>
    <name evidence="5" type="ORF">GNF83_18140</name>
</gene>
<keyword evidence="2" id="KW-0812">Transmembrane</keyword>
<reference evidence="5" key="1">
    <citation type="submission" date="2019-11" db="EMBL/GenBank/DDBJ databases">
        <title>Characterization of Clostridium perfringens isolates from swine manure treated agricultural soils.</title>
        <authorList>
            <person name="Wushke S.T."/>
        </authorList>
    </citation>
    <scope>NUCLEOTIDE SEQUENCE</scope>
    <source>
        <strain evidence="5">X62</strain>
    </source>
</reference>
<dbReference type="Proteomes" id="UP001288944">
    <property type="component" value="Unassembled WGS sequence"/>
</dbReference>
<proteinExistence type="predicted"/>
<keyword evidence="5" id="KW-0067">ATP-binding</keyword>
<evidence type="ECO:0000256" key="1">
    <source>
        <dbReference type="ARBA" id="ARBA00004651"/>
    </source>
</evidence>
<evidence type="ECO:0000256" key="3">
    <source>
        <dbReference type="ARBA" id="ARBA00022989"/>
    </source>
</evidence>
<comment type="caution">
    <text evidence="5">The sequence shown here is derived from an EMBL/GenBank/DDBJ whole genome shotgun (WGS) entry which is preliminary data.</text>
</comment>
<keyword evidence="3" id="KW-1133">Transmembrane helix</keyword>
<dbReference type="SUPFAM" id="SSF90123">
    <property type="entry name" value="ABC transporter transmembrane region"/>
    <property type="match status" value="1"/>
</dbReference>
<name>A0AAW9K8A0_CLOPF</name>
<dbReference type="Gene3D" id="1.20.1560.10">
    <property type="entry name" value="ABC transporter type 1, transmembrane domain"/>
    <property type="match status" value="1"/>
</dbReference>
<accession>A0AAW9K8A0</accession>
<sequence>MKRERWFRPYFQMHYGRFALVVLLGILTVATASALMFTSGYLISKSALRPENILMVYVPTVLVRAFGISRSVIHYGQRLIAHDVILRILSDMRVRLYRIVEPQALFI</sequence>
<dbReference type="GO" id="GO:0005886">
    <property type="term" value="C:plasma membrane"/>
    <property type="evidence" value="ECO:0007669"/>
    <property type="project" value="UniProtKB-SubCell"/>
</dbReference>
<feature type="non-terminal residue" evidence="5">
    <location>
        <position position="107"/>
    </location>
</feature>
<evidence type="ECO:0000256" key="4">
    <source>
        <dbReference type="ARBA" id="ARBA00023136"/>
    </source>
</evidence>
<dbReference type="AlphaFoldDB" id="A0AAW9K8A0"/>
<organism evidence="5 6">
    <name type="scientific">Clostridium perfringens</name>
    <dbReference type="NCBI Taxonomy" id="1502"/>
    <lineage>
        <taxon>Bacteria</taxon>
        <taxon>Bacillati</taxon>
        <taxon>Bacillota</taxon>
        <taxon>Clostridia</taxon>
        <taxon>Eubacteriales</taxon>
        <taxon>Clostridiaceae</taxon>
        <taxon>Clostridium</taxon>
    </lineage>
</organism>
<keyword evidence="5" id="KW-0547">Nucleotide-binding</keyword>
<protein>
    <submittedName>
        <fullName evidence="5">Amino acid ABC transporter ATP-binding protein</fullName>
    </submittedName>
</protein>
<evidence type="ECO:0000313" key="5">
    <source>
        <dbReference type="EMBL" id="MDZ7543060.1"/>
    </source>
</evidence>
<dbReference type="GO" id="GO:0005524">
    <property type="term" value="F:ATP binding"/>
    <property type="evidence" value="ECO:0007669"/>
    <property type="project" value="UniProtKB-KW"/>
</dbReference>
<dbReference type="EMBL" id="WNUR01000771">
    <property type="protein sequence ID" value="MDZ7543060.1"/>
    <property type="molecule type" value="Genomic_DNA"/>
</dbReference>
<comment type="subcellular location">
    <subcellularLocation>
        <location evidence="1">Cell membrane</location>
        <topology evidence="1">Multi-pass membrane protein</topology>
    </subcellularLocation>
</comment>
<evidence type="ECO:0000256" key="2">
    <source>
        <dbReference type="ARBA" id="ARBA00022692"/>
    </source>
</evidence>
<keyword evidence="4" id="KW-0472">Membrane</keyword>
<dbReference type="InterPro" id="IPR036640">
    <property type="entry name" value="ABC1_TM_sf"/>
</dbReference>
<evidence type="ECO:0000313" key="6">
    <source>
        <dbReference type="Proteomes" id="UP001288944"/>
    </source>
</evidence>